<dbReference type="PANTHER" id="PTHR48475">
    <property type="entry name" value="RIBONUCLEASE H"/>
    <property type="match status" value="1"/>
</dbReference>
<dbReference type="Gene3D" id="3.30.70.270">
    <property type="match status" value="2"/>
</dbReference>
<dbReference type="PANTHER" id="PTHR48475:SF2">
    <property type="entry name" value="RIBONUCLEASE H"/>
    <property type="match status" value="1"/>
</dbReference>
<keyword evidence="2" id="KW-1185">Reference proteome</keyword>
<comment type="caution">
    <text evidence="1">The sequence shown here is derived from an EMBL/GenBank/DDBJ whole genome shotgun (WGS) entry which is preliminary data.</text>
</comment>
<evidence type="ECO:0000313" key="1">
    <source>
        <dbReference type="EMBL" id="KAJ0224609.1"/>
    </source>
</evidence>
<proteinExistence type="predicted"/>
<sequence>MVIKSPDEERMLRDVEETVSTLERVKMKLNPTKCMFGVEEGQFLGYCVTRQGIQPNPAKVDEFMETPPPGTLRDAQGLNGKLIALSRFISKSAEKAMPLFHTLKGCIEKSNFQWTATAELALQQIKEALHKLPTLASLVPGETLQVYLSTSNKAISSVLVVEREGEQKPIEVLTNCPIKQILLKLETSGRLAKWAIELGEHDMSYRPRTSNKGQTLEYFLHEIPGEGNSFEEGIWAVKEVPGNSLTLISPEGEEVTYDLHFGFHTSNNEVEYEALLAGLRLAK</sequence>
<evidence type="ECO:0000313" key="2">
    <source>
        <dbReference type="Proteomes" id="UP000235145"/>
    </source>
</evidence>
<dbReference type="SUPFAM" id="SSF56672">
    <property type="entry name" value="DNA/RNA polymerases"/>
    <property type="match status" value="1"/>
</dbReference>
<reference evidence="1 2" key="1">
    <citation type="journal article" date="2017" name="Nat. Commun.">
        <title>Genome assembly with in vitro proximity ligation data and whole-genome triplication in lettuce.</title>
        <authorList>
            <person name="Reyes-Chin-Wo S."/>
            <person name="Wang Z."/>
            <person name="Yang X."/>
            <person name="Kozik A."/>
            <person name="Arikit S."/>
            <person name="Song C."/>
            <person name="Xia L."/>
            <person name="Froenicke L."/>
            <person name="Lavelle D.O."/>
            <person name="Truco M.J."/>
            <person name="Xia R."/>
            <person name="Zhu S."/>
            <person name="Xu C."/>
            <person name="Xu H."/>
            <person name="Xu X."/>
            <person name="Cox K."/>
            <person name="Korf I."/>
            <person name="Meyers B.C."/>
            <person name="Michelmore R.W."/>
        </authorList>
    </citation>
    <scope>NUCLEOTIDE SEQUENCE [LARGE SCALE GENOMIC DNA]</scope>
    <source>
        <strain evidence="2">cv. Salinas</strain>
        <tissue evidence="1">Seedlings</tissue>
    </source>
</reference>
<gene>
    <name evidence="1" type="ORF">LSAT_V11C100048370</name>
</gene>
<accession>A0A9R1WIV1</accession>
<name>A0A9R1WIV1_LACSA</name>
<evidence type="ECO:0008006" key="3">
    <source>
        <dbReference type="Google" id="ProtNLM"/>
    </source>
</evidence>
<dbReference type="EMBL" id="NBSK02000001">
    <property type="protein sequence ID" value="KAJ0224609.1"/>
    <property type="molecule type" value="Genomic_DNA"/>
</dbReference>
<dbReference type="InterPro" id="IPR043128">
    <property type="entry name" value="Rev_trsase/Diguanyl_cyclase"/>
</dbReference>
<dbReference type="Proteomes" id="UP000235145">
    <property type="component" value="Unassembled WGS sequence"/>
</dbReference>
<dbReference type="AlphaFoldDB" id="A0A9R1WIV1"/>
<organism evidence="1 2">
    <name type="scientific">Lactuca sativa</name>
    <name type="common">Garden lettuce</name>
    <dbReference type="NCBI Taxonomy" id="4236"/>
    <lineage>
        <taxon>Eukaryota</taxon>
        <taxon>Viridiplantae</taxon>
        <taxon>Streptophyta</taxon>
        <taxon>Embryophyta</taxon>
        <taxon>Tracheophyta</taxon>
        <taxon>Spermatophyta</taxon>
        <taxon>Magnoliopsida</taxon>
        <taxon>eudicotyledons</taxon>
        <taxon>Gunneridae</taxon>
        <taxon>Pentapetalae</taxon>
        <taxon>asterids</taxon>
        <taxon>campanulids</taxon>
        <taxon>Asterales</taxon>
        <taxon>Asteraceae</taxon>
        <taxon>Cichorioideae</taxon>
        <taxon>Cichorieae</taxon>
        <taxon>Lactucinae</taxon>
        <taxon>Lactuca</taxon>
    </lineage>
</organism>
<dbReference type="InterPro" id="IPR043502">
    <property type="entry name" value="DNA/RNA_pol_sf"/>
</dbReference>
<protein>
    <recommendedName>
        <fullName evidence="3">Reverse transcriptase/retrotransposon-derived protein RNase H-like domain-containing protein</fullName>
    </recommendedName>
</protein>